<reference evidence="1" key="1">
    <citation type="submission" date="2022-03" db="EMBL/GenBank/DDBJ databases">
        <authorList>
            <person name="Alioto T."/>
            <person name="Alioto T."/>
            <person name="Gomez Garrido J."/>
        </authorList>
    </citation>
    <scope>NUCLEOTIDE SEQUENCE</scope>
</reference>
<organism evidence="1 2">
    <name type="scientific">Pelobates cultripes</name>
    <name type="common">Western spadefoot toad</name>
    <dbReference type="NCBI Taxonomy" id="61616"/>
    <lineage>
        <taxon>Eukaryota</taxon>
        <taxon>Metazoa</taxon>
        <taxon>Chordata</taxon>
        <taxon>Craniata</taxon>
        <taxon>Vertebrata</taxon>
        <taxon>Euteleostomi</taxon>
        <taxon>Amphibia</taxon>
        <taxon>Batrachia</taxon>
        <taxon>Anura</taxon>
        <taxon>Pelobatoidea</taxon>
        <taxon>Pelobatidae</taxon>
        <taxon>Pelobates</taxon>
    </lineage>
</organism>
<dbReference type="AlphaFoldDB" id="A0AAD1WYY4"/>
<comment type="caution">
    <text evidence="1">The sequence shown here is derived from an EMBL/GenBank/DDBJ whole genome shotgun (WGS) entry which is preliminary data.</text>
</comment>
<sequence>LTLYFWDEIRKREGKEGTLLEDAPISCIAAGIPTFNTKKWNEAGCTKLRHLYHEGNLLAFPDLQARHNIPNKALFSYLQLKSLLTGVQINSQVTPNKHSIEQFCLTNKPPKKTISTIYNILTDDEAHPDMTFQTAWHKELGQTIDKEQWHRAFTIHV</sequence>
<protein>
    <submittedName>
        <fullName evidence="1">Uncharacterized protein</fullName>
    </submittedName>
</protein>
<feature type="non-terminal residue" evidence="1">
    <location>
        <position position="157"/>
    </location>
</feature>
<gene>
    <name evidence="1" type="ORF">PECUL_23A014584</name>
</gene>
<evidence type="ECO:0000313" key="1">
    <source>
        <dbReference type="EMBL" id="CAH2330046.1"/>
    </source>
</evidence>
<name>A0AAD1WYY4_PELCU</name>
<accession>A0AAD1WYY4</accession>
<dbReference type="EMBL" id="CAKOES020000188">
    <property type="protein sequence ID" value="CAH2330046.1"/>
    <property type="molecule type" value="Genomic_DNA"/>
</dbReference>
<evidence type="ECO:0000313" key="2">
    <source>
        <dbReference type="Proteomes" id="UP001295444"/>
    </source>
</evidence>
<dbReference type="Proteomes" id="UP001295444">
    <property type="component" value="Unassembled WGS sequence"/>
</dbReference>
<keyword evidence="2" id="KW-1185">Reference proteome</keyword>
<proteinExistence type="predicted"/>
<feature type="non-terminal residue" evidence="1">
    <location>
        <position position="1"/>
    </location>
</feature>